<accession>A0ABR3SIY9</accession>
<feature type="transmembrane region" description="Helical" evidence="1">
    <location>
        <begin position="263"/>
        <end position="281"/>
    </location>
</feature>
<keyword evidence="3" id="KW-1185">Reference proteome</keyword>
<comment type="caution">
    <text evidence="2">The sequence shown here is derived from an EMBL/GenBank/DDBJ whole genome shotgun (WGS) entry which is preliminary data.</text>
</comment>
<feature type="transmembrane region" description="Helical" evidence="1">
    <location>
        <begin position="182"/>
        <end position="202"/>
    </location>
</feature>
<dbReference type="EMBL" id="JAJVDC020000139">
    <property type="protein sequence ID" value="KAL1622235.1"/>
    <property type="molecule type" value="Genomic_DNA"/>
</dbReference>
<sequence length="314" mass="35992">MARYTSYYNSSVCWGLFDSSLAKATVAIESIEITLLLLIIFSWLVSQRRTPPPFEVVKWYNFGLSLLFWITYKAFIFIVFFLQGCDVVDNVADSWRLGIVSQILYWISMAFLLATILLPVCRGLARLRSSTAHGWSRAGDIMMVIFTIFMIVYLGLMIWAYQSVIDSYNSYYTIRYGNQFPQYIYVYMALTTFWFLLIIAGIGKMLQSMSGSSSRIPQSLKAWVFILAFSLFAYGFLRTFFAYWSTFGASSRYYGGTYYAEAITNQVLTTLFSLIALFAITRVAKDLSTVFAHPNLYIVSDEEQANGEYRGVVR</sequence>
<name>A0ABR3SIY9_9PEZI</name>
<evidence type="ECO:0000256" key="1">
    <source>
        <dbReference type="SAM" id="Phobius"/>
    </source>
</evidence>
<dbReference type="Proteomes" id="UP001521116">
    <property type="component" value="Unassembled WGS sequence"/>
</dbReference>
<evidence type="ECO:0000313" key="3">
    <source>
        <dbReference type="Proteomes" id="UP001521116"/>
    </source>
</evidence>
<keyword evidence="1" id="KW-1133">Transmembrane helix</keyword>
<gene>
    <name evidence="2" type="ORF">SLS56_008854</name>
</gene>
<feature type="transmembrane region" description="Helical" evidence="1">
    <location>
        <begin position="222"/>
        <end position="243"/>
    </location>
</feature>
<evidence type="ECO:0000313" key="2">
    <source>
        <dbReference type="EMBL" id="KAL1622235.1"/>
    </source>
</evidence>
<feature type="transmembrane region" description="Helical" evidence="1">
    <location>
        <begin position="24"/>
        <end position="45"/>
    </location>
</feature>
<keyword evidence="1" id="KW-0812">Transmembrane</keyword>
<proteinExistence type="predicted"/>
<keyword evidence="1" id="KW-0472">Membrane</keyword>
<feature type="transmembrane region" description="Helical" evidence="1">
    <location>
        <begin position="66"/>
        <end position="83"/>
    </location>
</feature>
<organism evidence="2 3">
    <name type="scientific">Neofusicoccum ribis</name>
    <dbReference type="NCBI Taxonomy" id="45134"/>
    <lineage>
        <taxon>Eukaryota</taxon>
        <taxon>Fungi</taxon>
        <taxon>Dikarya</taxon>
        <taxon>Ascomycota</taxon>
        <taxon>Pezizomycotina</taxon>
        <taxon>Dothideomycetes</taxon>
        <taxon>Dothideomycetes incertae sedis</taxon>
        <taxon>Botryosphaeriales</taxon>
        <taxon>Botryosphaeriaceae</taxon>
        <taxon>Neofusicoccum</taxon>
    </lineage>
</organism>
<reference evidence="2 3" key="1">
    <citation type="submission" date="2024-02" db="EMBL/GenBank/DDBJ databases">
        <title>De novo assembly and annotation of 12 fungi associated with fruit tree decline syndrome in Ontario, Canada.</title>
        <authorList>
            <person name="Sulman M."/>
            <person name="Ellouze W."/>
            <person name="Ilyukhin E."/>
        </authorList>
    </citation>
    <scope>NUCLEOTIDE SEQUENCE [LARGE SCALE GENOMIC DNA]</scope>
    <source>
        <strain evidence="2 3">M1-105</strain>
    </source>
</reference>
<protein>
    <submittedName>
        <fullName evidence="2">Uncharacterized protein</fullName>
    </submittedName>
</protein>
<feature type="transmembrane region" description="Helical" evidence="1">
    <location>
        <begin position="141"/>
        <end position="162"/>
    </location>
</feature>
<feature type="transmembrane region" description="Helical" evidence="1">
    <location>
        <begin position="103"/>
        <end position="121"/>
    </location>
</feature>